<dbReference type="STRING" id="1314785.A0A165DCJ7"/>
<keyword evidence="3" id="KW-1185">Reference proteome</keyword>
<gene>
    <name evidence="2" type="ORF">LAESUDRAFT_657501</name>
</gene>
<dbReference type="InterPro" id="IPR046522">
    <property type="entry name" value="DUF6699"/>
</dbReference>
<reference evidence="2 3" key="1">
    <citation type="journal article" date="2016" name="Mol. Biol. Evol.">
        <title>Comparative Genomics of Early-Diverging Mushroom-Forming Fungi Provides Insights into the Origins of Lignocellulose Decay Capabilities.</title>
        <authorList>
            <person name="Nagy L.G."/>
            <person name="Riley R."/>
            <person name="Tritt A."/>
            <person name="Adam C."/>
            <person name="Daum C."/>
            <person name="Floudas D."/>
            <person name="Sun H."/>
            <person name="Yadav J.S."/>
            <person name="Pangilinan J."/>
            <person name="Larsson K.H."/>
            <person name="Matsuura K."/>
            <person name="Barry K."/>
            <person name="Labutti K."/>
            <person name="Kuo R."/>
            <person name="Ohm R.A."/>
            <person name="Bhattacharya S.S."/>
            <person name="Shirouzu T."/>
            <person name="Yoshinaga Y."/>
            <person name="Martin F.M."/>
            <person name="Grigoriev I.V."/>
            <person name="Hibbett D.S."/>
        </authorList>
    </citation>
    <scope>NUCLEOTIDE SEQUENCE [LARGE SCALE GENOMIC DNA]</scope>
    <source>
        <strain evidence="2 3">93-53</strain>
    </source>
</reference>
<name>A0A165DCJ7_9APHY</name>
<dbReference type="AlphaFoldDB" id="A0A165DCJ7"/>
<dbReference type="EMBL" id="KV427635">
    <property type="protein sequence ID" value="KZT04564.1"/>
    <property type="molecule type" value="Genomic_DNA"/>
</dbReference>
<feature type="non-terminal residue" evidence="2">
    <location>
        <position position="1"/>
    </location>
</feature>
<dbReference type="Proteomes" id="UP000076871">
    <property type="component" value="Unassembled WGS sequence"/>
</dbReference>
<dbReference type="OrthoDB" id="21474at2759"/>
<proteinExistence type="predicted"/>
<accession>A0A165DCJ7</accession>
<dbReference type="Pfam" id="PF20415">
    <property type="entry name" value="DUF6699"/>
    <property type="match status" value="1"/>
</dbReference>
<sequence>DASEFDKFAEGSHYGPVLSPLLVKKVKAWLQLNPLLMPTPDEEGCNYIKWNMLFSTAQCQRSSDPAYHSWSDGRFAPATWPHVSPLHLISCHIPWPIEVSAFDEAIGITCGDVIEGIHAYMNGHVVQWQFDSASADHKRVISNAFYHNHSTVQGMPSRQLPQMLLHFDWLRQDTMFGGIAINEQLVQEVCSGPLLCVFELLCRRHYLTSEQEILEQEE</sequence>
<dbReference type="RefSeq" id="XP_040762304.1">
    <property type="nucleotide sequence ID" value="XM_040904691.1"/>
</dbReference>
<feature type="domain" description="DUF6699" evidence="1">
    <location>
        <begin position="48"/>
        <end position="179"/>
    </location>
</feature>
<evidence type="ECO:0000313" key="3">
    <source>
        <dbReference type="Proteomes" id="UP000076871"/>
    </source>
</evidence>
<evidence type="ECO:0000259" key="1">
    <source>
        <dbReference type="Pfam" id="PF20415"/>
    </source>
</evidence>
<evidence type="ECO:0000313" key="2">
    <source>
        <dbReference type="EMBL" id="KZT04564.1"/>
    </source>
</evidence>
<organism evidence="2 3">
    <name type="scientific">Laetiporus sulphureus 93-53</name>
    <dbReference type="NCBI Taxonomy" id="1314785"/>
    <lineage>
        <taxon>Eukaryota</taxon>
        <taxon>Fungi</taxon>
        <taxon>Dikarya</taxon>
        <taxon>Basidiomycota</taxon>
        <taxon>Agaricomycotina</taxon>
        <taxon>Agaricomycetes</taxon>
        <taxon>Polyporales</taxon>
        <taxon>Laetiporus</taxon>
    </lineage>
</organism>
<dbReference type="InParanoid" id="A0A165DCJ7"/>
<dbReference type="GeneID" id="63821721"/>
<protein>
    <recommendedName>
        <fullName evidence="1">DUF6699 domain-containing protein</fullName>
    </recommendedName>
</protein>